<keyword evidence="7 12" id="KW-1133">Transmembrane helix</keyword>
<dbReference type="SUPFAM" id="SSF48264">
    <property type="entry name" value="Cytochrome P450"/>
    <property type="match status" value="1"/>
</dbReference>
<evidence type="ECO:0000256" key="3">
    <source>
        <dbReference type="ARBA" id="ARBA00010617"/>
    </source>
</evidence>
<evidence type="ECO:0000256" key="12">
    <source>
        <dbReference type="SAM" id="Phobius"/>
    </source>
</evidence>
<keyword evidence="6" id="KW-0479">Metal-binding</keyword>
<dbReference type="GO" id="GO:0004497">
    <property type="term" value="F:monooxygenase activity"/>
    <property type="evidence" value="ECO:0007669"/>
    <property type="project" value="UniProtKB-KW"/>
</dbReference>
<dbReference type="KEGG" id="pco:PHACADRAFT_187601"/>
<reference evidence="13 14" key="1">
    <citation type="journal article" date="2012" name="BMC Genomics">
        <title>Comparative genomics of the white-rot fungi, Phanerochaete carnosa and P. chrysosporium, to elucidate the genetic basis of the distinct wood types they colonize.</title>
        <authorList>
            <person name="Suzuki H."/>
            <person name="MacDonald J."/>
            <person name="Syed K."/>
            <person name="Salamov A."/>
            <person name="Hori C."/>
            <person name="Aerts A."/>
            <person name="Henrissat B."/>
            <person name="Wiebenga A."/>
            <person name="vanKuyk P.A."/>
            <person name="Barry K."/>
            <person name="Lindquist E."/>
            <person name="LaButti K."/>
            <person name="Lapidus A."/>
            <person name="Lucas S."/>
            <person name="Coutinho P."/>
            <person name="Gong Y."/>
            <person name="Samejima M."/>
            <person name="Mahadevan R."/>
            <person name="Abou-Zaid M."/>
            <person name="de Vries R.P."/>
            <person name="Igarashi K."/>
            <person name="Yadav J.S."/>
            <person name="Grigoriev I.V."/>
            <person name="Master E.R."/>
        </authorList>
    </citation>
    <scope>NUCLEOTIDE SEQUENCE [LARGE SCALE GENOMIC DNA]</scope>
    <source>
        <strain evidence="13 14">HHB-10118-sp</strain>
    </source>
</reference>
<comment type="similarity">
    <text evidence="3">Belongs to the cytochrome P450 family.</text>
</comment>
<dbReference type="InParanoid" id="K5VWL5"/>
<dbReference type="PANTHER" id="PTHR46206:SF5">
    <property type="entry name" value="P450, PUTATIVE (EUROFUNG)-RELATED"/>
    <property type="match status" value="1"/>
</dbReference>
<keyword evidence="11 12" id="KW-0472">Membrane</keyword>
<evidence type="ECO:0000256" key="2">
    <source>
        <dbReference type="ARBA" id="ARBA00004370"/>
    </source>
</evidence>
<dbReference type="Gene3D" id="1.10.630.10">
    <property type="entry name" value="Cytochrome P450"/>
    <property type="match status" value="1"/>
</dbReference>
<evidence type="ECO:0000313" key="14">
    <source>
        <dbReference type="Proteomes" id="UP000008370"/>
    </source>
</evidence>
<dbReference type="GO" id="GO:0020037">
    <property type="term" value="F:heme binding"/>
    <property type="evidence" value="ECO:0007669"/>
    <property type="project" value="InterPro"/>
</dbReference>
<dbReference type="RefSeq" id="XP_007400147.1">
    <property type="nucleotide sequence ID" value="XM_007400085.1"/>
</dbReference>
<keyword evidence="9" id="KW-0408">Iron</keyword>
<dbReference type="InterPro" id="IPR036396">
    <property type="entry name" value="Cyt_P450_sf"/>
</dbReference>
<keyword evidence="8" id="KW-0560">Oxidoreductase</keyword>
<evidence type="ECO:0000256" key="5">
    <source>
        <dbReference type="ARBA" id="ARBA00022692"/>
    </source>
</evidence>
<evidence type="ECO:0000313" key="13">
    <source>
        <dbReference type="EMBL" id="EKM50984.1"/>
    </source>
</evidence>
<keyword evidence="5 12" id="KW-0812">Transmembrane</keyword>
<name>K5VWL5_PHACS</name>
<evidence type="ECO:0000256" key="10">
    <source>
        <dbReference type="ARBA" id="ARBA00023033"/>
    </source>
</evidence>
<evidence type="ECO:0000256" key="11">
    <source>
        <dbReference type="ARBA" id="ARBA00023136"/>
    </source>
</evidence>
<evidence type="ECO:0000256" key="6">
    <source>
        <dbReference type="ARBA" id="ARBA00022723"/>
    </source>
</evidence>
<organism evidence="13 14">
    <name type="scientific">Phanerochaete carnosa (strain HHB-10118-sp)</name>
    <name type="common">White-rot fungus</name>
    <name type="synonym">Peniophora carnosa</name>
    <dbReference type="NCBI Taxonomy" id="650164"/>
    <lineage>
        <taxon>Eukaryota</taxon>
        <taxon>Fungi</taxon>
        <taxon>Dikarya</taxon>
        <taxon>Basidiomycota</taxon>
        <taxon>Agaricomycotina</taxon>
        <taxon>Agaricomycetes</taxon>
        <taxon>Polyporales</taxon>
        <taxon>Phanerochaetaceae</taxon>
        <taxon>Phanerochaete</taxon>
    </lineage>
</organism>
<evidence type="ECO:0000256" key="9">
    <source>
        <dbReference type="ARBA" id="ARBA00023004"/>
    </source>
</evidence>
<evidence type="ECO:0000256" key="1">
    <source>
        <dbReference type="ARBA" id="ARBA00001971"/>
    </source>
</evidence>
<evidence type="ECO:0008006" key="15">
    <source>
        <dbReference type="Google" id="ProtNLM"/>
    </source>
</evidence>
<comment type="subcellular location">
    <subcellularLocation>
        <location evidence="2">Membrane</location>
    </subcellularLocation>
</comment>
<evidence type="ECO:0000256" key="7">
    <source>
        <dbReference type="ARBA" id="ARBA00022989"/>
    </source>
</evidence>
<dbReference type="Proteomes" id="UP000008370">
    <property type="component" value="Unassembled WGS sequence"/>
</dbReference>
<dbReference type="GO" id="GO:0016020">
    <property type="term" value="C:membrane"/>
    <property type="evidence" value="ECO:0007669"/>
    <property type="project" value="UniProtKB-SubCell"/>
</dbReference>
<evidence type="ECO:0000256" key="8">
    <source>
        <dbReference type="ARBA" id="ARBA00023002"/>
    </source>
</evidence>
<feature type="transmembrane region" description="Helical" evidence="12">
    <location>
        <begin position="6"/>
        <end position="23"/>
    </location>
</feature>
<dbReference type="GO" id="GO:0016705">
    <property type="term" value="F:oxidoreductase activity, acting on paired donors, with incorporation or reduction of molecular oxygen"/>
    <property type="evidence" value="ECO:0007669"/>
    <property type="project" value="InterPro"/>
</dbReference>
<dbReference type="AlphaFoldDB" id="K5VWL5"/>
<gene>
    <name evidence="13" type="ORF">PHACADRAFT_187601</name>
</gene>
<sequence length="220" mass="24868">MNSMNSISIITGLISFGLVIYYLRQDKLQHIPSPGPTGPISSWFAAYRYVRHGFEVVDEGYRKYKGRVFRIADLTHWIVVVTSPALIQELRKAPEEQLSFKEGIRYSLQADHTLGREATSNGYHVPVIRTQLTRHLTPFFADIHDEIVQSFADVVPPTEGWAKVPVLKATMRVVSRVSNRVFVGLPYCRDPEFCAIGIQFATDVVKTGLALHLTPIFLRP</sequence>
<dbReference type="GeneID" id="18910444"/>
<keyword evidence="10" id="KW-0503">Monooxygenase</keyword>
<keyword evidence="4" id="KW-0349">Heme</keyword>
<accession>K5VWL5</accession>
<dbReference type="GO" id="GO:0005506">
    <property type="term" value="F:iron ion binding"/>
    <property type="evidence" value="ECO:0007669"/>
    <property type="project" value="InterPro"/>
</dbReference>
<proteinExistence type="inferred from homology"/>
<dbReference type="STRING" id="650164.K5VWL5"/>
<comment type="cofactor">
    <cofactor evidence="1">
        <name>heme</name>
        <dbReference type="ChEBI" id="CHEBI:30413"/>
    </cofactor>
</comment>
<evidence type="ECO:0000256" key="4">
    <source>
        <dbReference type="ARBA" id="ARBA00022617"/>
    </source>
</evidence>
<dbReference type="OrthoDB" id="1844152at2759"/>
<protein>
    <recommendedName>
        <fullName evidence="15">Cytochrome P450</fullName>
    </recommendedName>
</protein>
<keyword evidence="14" id="KW-1185">Reference proteome</keyword>
<dbReference type="EMBL" id="JH930477">
    <property type="protein sequence ID" value="EKM50984.1"/>
    <property type="molecule type" value="Genomic_DNA"/>
</dbReference>
<dbReference type="HOGENOM" id="CLU_102283_0_0_1"/>
<dbReference type="PANTHER" id="PTHR46206">
    <property type="entry name" value="CYTOCHROME P450"/>
    <property type="match status" value="1"/>
</dbReference>